<gene>
    <name evidence="3" type="ORF">B0T14DRAFT_430724</name>
</gene>
<dbReference type="GO" id="GO:0008168">
    <property type="term" value="F:methyltransferase activity"/>
    <property type="evidence" value="ECO:0007669"/>
    <property type="project" value="UniProtKB-KW"/>
</dbReference>
<dbReference type="PANTHER" id="PTHR13393">
    <property type="entry name" value="SAM-DEPENDENT METHYLTRANSFERASE"/>
    <property type="match status" value="1"/>
</dbReference>
<dbReference type="Pfam" id="PF05971">
    <property type="entry name" value="Methyltransf_10"/>
    <property type="match status" value="1"/>
</dbReference>
<evidence type="ECO:0000256" key="1">
    <source>
        <dbReference type="ARBA" id="ARBA00022603"/>
    </source>
</evidence>
<proteinExistence type="predicted"/>
<dbReference type="AlphaFoldDB" id="A0AA39WSP9"/>
<dbReference type="InterPro" id="IPR010286">
    <property type="entry name" value="METTL16/RlmF"/>
</dbReference>
<dbReference type="GO" id="GO:0070475">
    <property type="term" value="P:rRNA base methylation"/>
    <property type="evidence" value="ECO:0007669"/>
    <property type="project" value="TreeGrafter"/>
</dbReference>
<organism evidence="3 4">
    <name type="scientific">Immersiella caudata</name>
    <dbReference type="NCBI Taxonomy" id="314043"/>
    <lineage>
        <taxon>Eukaryota</taxon>
        <taxon>Fungi</taxon>
        <taxon>Dikarya</taxon>
        <taxon>Ascomycota</taxon>
        <taxon>Pezizomycotina</taxon>
        <taxon>Sordariomycetes</taxon>
        <taxon>Sordariomycetidae</taxon>
        <taxon>Sordariales</taxon>
        <taxon>Lasiosphaeriaceae</taxon>
        <taxon>Immersiella</taxon>
    </lineage>
</organism>
<keyword evidence="4" id="KW-1185">Reference proteome</keyword>
<comment type="caution">
    <text evidence="3">The sequence shown here is derived from an EMBL/GenBank/DDBJ whole genome shotgun (WGS) entry which is preliminary data.</text>
</comment>
<dbReference type="GO" id="GO:0005634">
    <property type="term" value="C:nucleus"/>
    <property type="evidence" value="ECO:0007669"/>
    <property type="project" value="TreeGrafter"/>
</dbReference>
<accession>A0AA39WSP9</accession>
<keyword evidence="1" id="KW-0489">Methyltransferase</keyword>
<evidence type="ECO:0008006" key="5">
    <source>
        <dbReference type="Google" id="ProtNLM"/>
    </source>
</evidence>
<dbReference type="InterPro" id="IPR029063">
    <property type="entry name" value="SAM-dependent_MTases_sf"/>
</dbReference>
<dbReference type="Gene3D" id="3.40.50.150">
    <property type="entry name" value="Vaccinia Virus protein VP39"/>
    <property type="match status" value="1"/>
</dbReference>
<reference evidence="3" key="1">
    <citation type="submission" date="2023-06" db="EMBL/GenBank/DDBJ databases">
        <title>Genome-scale phylogeny and comparative genomics of the fungal order Sordariales.</title>
        <authorList>
            <consortium name="Lawrence Berkeley National Laboratory"/>
            <person name="Hensen N."/>
            <person name="Bonometti L."/>
            <person name="Westerberg I."/>
            <person name="Brannstrom I.O."/>
            <person name="Guillou S."/>
            <person name="Cros-Aarteil S."/>
            <person name="Calhoun S."/>
            <person name="Haridas S."/>
            <person name="Kuo A."/>
            <person name="Mondo S."/>
            <person name="Pangilinan J."/>
            <person name="Riley R."/>
            <person name="Labutti K."/>
            <person name="Andreopoulos B."/>
            <person name="Lipzen A."/>
            <person name="Chen C."/>
            <person name="Yanf M."/>
            <person name="Daum C."/>
            <person name="Ng V."/>
            <person name="Clum A."/>
            <person name="Steindorff A."/>
            <person name="Ohm R."/>
            <person name="Martin F."/>
            <person name="Silar P."/>
            <person name="Natvig D."/>
            <person name="Lalanne C."/>
            <person name="Gautier V."/>
            <person name="Ament-Velasquez S.L."/>
            <person name="Kruys A."/>
            <person name="Hutchinson M.I."/>
            <person name="Powell A.J."/>
            <person name="Barry K."/>
            <person name="Miller A.N."/>
            <person name="Grigoriev I.V."/>
            <person name="Debuchy R."/>
            <person name="Gladieux P."/>
            <person name="Thoren M.H."/>
            <person name="Johannesson H."/>
        </authorList>
    </citation>
    <scope>NUCLEOTIDE SEQUENCE</scope>
    <source>
        <strain evidence="3">CBS 606.72</strain>
    </source>
</reference>
<evidence type="ECO:0000313" key="3">
    <source>
        <dbReference type="EMBL" id="KAK0620894.1"/>
    </source>
</evidence>
<evidence type="ECO:0000256" key="2">
    <source>
        <dbReference type="ARBA" id="ARBA00022679"/>
    </source>
</evidence>
<sequence>MSDRKRKAPVDDAALGDAGSERGASGFDHFAALSSPSPLAADSYFLNLYASEPNFKQLARQDVAFASIYREDGKLDFNDPSVMMQLTKTLLRIDFGLEIELPEDRLCPPVPNRHNYILWLKGLLDTSSYEPTGRKILGIDIGTGASCIYPLLGTAQRPWHFFATDIDPKSLEHARKNVWMNGLEDRIQVLERTATSPLIPLSDLPVESVDFVMMNPPFYSSEDEMLSSAQRKERPPHSACTGAPVEMVCEGGEVAYIGRMMDESLVLRDRVQWYTAMVGKASSIEILVGRLRKNCIDNFAVTEFVQGNRTRRWALGWSFGPMRPAEDVARGIKATTWRNVLPPPLRTVILTIPSRREVSPLVNRITEVIGALELISWNWDSEPAKGVGRASENVWGRAWRRKKLREAKEGATLTEHTARPEKCQIGFAVKVDVGMEETVASLHWVEGHDQSIFESLCGFLQGKLQDIKESPK</sequence>
<dbReference type="SUPFAM" id="SSF53335">
    <property type="entry name" value="S-adenosyl-L-methionine-dependent methyltransferases"/>
    <property type="match status" value="1"/>
</dbReference>
<evidence type="ECO:0000313" key="4">
    <source>
        <dbReference type="Proteomes" id="UP001175000"/>
    </source>
</evidence>
<dbReference type="Proteomes" id="UP001175000">
    <property type="component" value="Unassembled WGS sequence"/>
</dbReference>
<dbReference type="CDD" id="cd02440">
    <property type="entry name" value="AdoMet_MTases"/>
    <property type="match status" value="1"/>
</dbReference>
<protein>
    <recommendedName>
        <fullName evidence="5">U6 small nuclear RNA (adenine-(43)-N(6))-methyltransferase</fullName>
    </recommendedName>
</protein>
<name>A0AA39WSP9_9PEZI</name>
<dbReference type="EMBL" id="JAULSU010000004">
    <property type="protein sequence ID" value="KAK0620894.1"/>
    <property type="molecule type" value="Genomic_DNA"/>
</dbReference>
<dbReference type="PANTHER" id="PTHR13393:SF0">
    <property type="entry name" value="RNA N6-ADENOSINE-METHYLTRANSFERASE METTL16"/>
    <property type="match status" value="1"/>
</dbReference>
<keyword evidence="2" id="KW-0808">Transferase</keyword>